<evidence type="ECO:0000256" key="2">
    <source>
        <dbReference type="PROSITE-ProRule" id="PRU00076"/>
    </source>
</evidence>
<name>A7RST5_NEMVE</name>
<dbReference type="STRING" id="45351.A7RST5"/>
<keyword evidence="2" id="KW-1015">Disulfide bond</keyword>
<dbReference type="AlphaFoldDB" id="A7RST5"/>
<feature type="disulfide bond" evidence="2">
    <location>
        <begin position="119"/>
        <end position="136"/>
    </location>
</feature>
<organism evidence="5 6">
    <name type="scientific">Nematostella vectensis</name>
    <name type="common">Starlet sea anemone</name>
    <dbReference type="NCBI Taxonomy" id="45351"/>
    <lineage>
        <taxon>Eukaryota</taxon>
        <taxon>Metazoa</taxon>
        <taxon>Cnidaria</taxon>
        <taxon>Anthozoa</taxon>
        <taxon>Hexacorallia</taxon>
        <taxon>Actiniaria</taxon>
        <taxon>Edwardsiidae</taxon>
        <taxon>Nematostella</taxon>
    </lineage>
</organism>
<dbReference type="HOGENOM" id="CLU_1095399_0_0_1"/>
<dbReference type="OMA" id="WHHINFD"/>
<keyword evidence="3" id="KW-0732">Signal</keyword>
<keyword evidence="6" id="KW-1185">Reference proteome</keyword>
<feature type="domain" description="EGF-like" evidence="4">
    <location>
        <begin position="110"/>
        <end position="149"/>
    </location>
</feature>
<dbReference type="KEGG" id="nve:5517533"/>
<dbReference type="Proteomes" id="UP000001593">
    <property type="component" value="Unassembled WGS sequence"/>
</dbReference>
<feature type="signal peptide" evidence="3">
    <location>
        <begin position="1"/>
        <end position="19"/>
    </location>
</feature>
<dbReference type="eggNOG" id="KOG0228">
    <property type="taxonomic scope" value="Eukaryota"/>
</dbReference>
<keyword evidence="2" id="KW-0245">EGF-like domain</keyword>
<dbReference type="PROSITE" id="PS50026">
    <property type="entry name" value="EGF_3"/>
    <property type="match status" value="1"/>
</dbReference>
<gene>
    <name evidence="5" type="ORF">NEMVEDRAFT_v1g201595</name>
</gene>
<comment type="caution">
    <text evidence="2">Lacks conserved residue(s) required for the propagation of feature annotation.</text>
</comment>
<dbReference type="InterPro" id="IPR000742">
    <property type="entry name" value="EGF"/>
</dbReference>
<dbReference type="EMBL" id="DS469535">
    <property type="protein sequence ID" value="EDO45470.1"/>
    <property type="molecule type" value="Genomic_DNA"/>
</dbReference>
<evidence type="ECO:0000313" key="5">
    <source>
        <dbReference type="EMBL" id="EDO45470.1"/>
    </source>
</evidence>
<evidence type="ECO:0000313" key="6">
    <source>
        <dbReference type="Proteomes" id="UP000001593"/>
    </source>
</evidence>
<reference evidence="5 6" key="1">
    <citation type="journal article" date="2007" name="Science">
        <title>Sea anemone genome reveals ancestral eumetazoan gene repertoire and genomic organization.</title>
        <authorList>
            <person name="Putnam N.H."/>
            <person name="Srivastava M."/>
            <person name="Hellsten U."/>
            <person name="Dirks B."/>
            <person name="Chapman J."/>
            <person name="Salamov A."/>
            <person name="Terry A."/>
            <person name="Shapiro H."/>
            <person name="Lindquist E."/>
            <person name="Kapitonov V.V."/>
            <person name="Jurka J."/>
            <person name="Genikhovich G."/>
            <person name="Grigoriev I.V."/>
            <person name="Lucas S.M."/>
            <person name="Steele R.E."/>
            <person name="Finnerty J.R."/>
            <person name="Technau U."/>
            <person name="Martindale M.Q."/>
            <person name="Rokhsar D.S."/>
        </authorList>
    </citation>
    <scope>NUCLEOTIDE SEQUENCE [LARGE SCALE GENOMIC DNA]</scope>
    <source>
        <strain evidence="6">CH2 X CH6</strain>
    </source>
</reference>
<dbReference type="OrthoDB" id="202537at2759"/>
<dbReference type="InParanoid" id="A7RST5"/>
<proteinExistence type="inferred from homology"/>
<protein>
    <recommendedName>
        <fullName evidence="4">EGF-like domain-containing protein</fullName>
    </recommendedName>
</protein>
<evidence type="ECO:0000256" key="3">
    <source>
        <dbReference type="SAM" id="SignalP"/>
    </source>
</evidence>
<feature type="chain" id="PRO_5002714687" description="EGF-like domain-containing protein" evidence="3">
    <location>
        <begin position="20"/>
        <end position="315"/>
    </location>
</feature>
<evidence type="ECO:0000259" key="4">
    <source>
        <dbReference type="PROSITE" id="PS50026"/>
    </source>
</evidence>
<accession>A7RST5</accession>
<comment type="similarity">
    <text evidence="1">Belongs to the EGF domain peptide family.</text>
</comment>
<evidence type="ECO:0000256" key="1">
    <source>
        <dbReference type="ARBA" id="ARBA00006373"/>
    </source>
</evidence>
<sequence length="315" mass="34820">MSAFPALIVILYLVLAIKAEFILEDDEFSFRNFLPSFPDRNFVKTGAVLSEKSSKDFSNCHIACLDNVECFAVNFIQENSKDPLCQLLNDGNSDYEDYLEEKEGGSYSRVKTACEPNPCLYGSVCSPSADGRNFSCNFTSPAHFGRYCQGRICADFDFEDGNLTGWIQEGTAFRNQPTYGDNSDARGKPSKLHGNWYIGTFENRPSPLYPVGGQQGDAPTGKLTSPPFVIQGPTLKFLIGGGESNTSVERAELLIGGIVVVSETTDTQNEGMIEKSWNVSELIGKTARLRVVDDGDGWWHHINFDYFRDETCAGP</sequence>
<dbReference type="PhylomeDB" id="A7RST5"/>